<organism evidence="6 7">
    <name type="scientific">Corynebacterium suedekumii</name>
    <dbReference type="NCBI Taxonomy" id="3049801"/>
    <lineage>
        <taxon>Bacteria</taxon>
        <taxon>Bacillati</taxon>
        <taxon>Actinomycetota</taxon>
        <taxon>Actinomycetes</taxon>
        <taxon>Mycobacteriales</taxon>
        <taxon>Corynebacteriaceae</taxon>
        <taxon>Corynebacterium</taxon>
    </lineage>
</organism>
<evidence type="ECO:0000313" key="6">
    <source>
        <dbReference type="EMBL" id="WIM70541.1"/>
    </source>
</evidence>
<proteinExistence type="inferred from homology"/>
<dbReference type="SUPFAM" id="SSF55729">
    <property type="entry name" value="Acyl-CoA N-acyltransferases (Nat)"/>
    <property type="match status" value="2"/>
</dbReference>
<dbReference type="PIRSF" id="PIRSF021524">
    <property type="entry name" value="MSH_acetyltransferase"/>
    <property type="match status" value="1"/>
</dbReference>
<feature type="binding site" evidence="4">
    <location>
        <position position="221"/>
    </location>
    <ligand>
        <name>1D-myo-inositol 2-(L-cysteinylamino)-2-deoxy-alpha-D-glucopyranoside</name>
        <dbReference type="ChEBI" id="CHEBI:58887"/>
    </ligand>
</feature>
<evidence type="ECO:0000256" key="4">
    <source>
        <dbReference type="HAMAP-Rule" id="MF_01698"/>
    </source>
</evidence>
<keyword evidence="7" id="KW-1185">Reference proteome</keyword>
<comment type="caution">
    <text evidence="4">Lacks conserved residue(s) required for the propagation of feature annotation.</text>
</comment>
<feature type="binding site" evidence="4">
    <location>
        <position position="232"/>
    </location>
    <ligand>
        <name>1D-myo-inositol 2-(L-cysteinylamino)-2-deoxy-alpha-D-glucopyranoside</name>
        <dbReference type="ChEBI" id="CHEBI:58887"/>
    </ligand>
</feature>
<dbReference type="HAMAP" id="MF_01698">
    <property type="entry name" value="MshD"/>
    <property type="match status" value="1"/>
</dbReference>
<dbReference type="Gene3D" id="3.40.630.30">
    <property type="match status" value="1"/>
</dbReference>
<comment type="similarity">
    <text evidence="4">Belongs to the acetyltransferase family. MshD subfamily.</text>
</comment>
<gene>
    <name evidence="4 6" type="primary">mshD</name>
    <name evidence="6" type="ORF">QP029_01420</name>
</gene>
<name>A0ABY8VLM9_9CORY</name>
<evidence type="ECO:0000313" key="7">
    <source>
        <dbReference type="Proteomes" id="UP001238805"/>
    </source>
</evidence>
<feature type="binding site" evidence="4">
    <location>
        <position position="270"/>
    </location>
    <ligand>
        <name>1D-myo-inositol 2-(L-cysteinylamino)-2-deoxy-alpha-D-glucopyranoside</name>
        <dbReference type="ChEBI" id="CHEBI:58887"/>
    </ligand>
</feature>
<comment type="function">
    <text evidence="4">Catalyzes the transfer of acetyl from acetyl-CoA to desacetylmycothiol (Cys-GlcN-Ins) to form mycothiol.</text>
</comment>
<comment type="catalytic activity">
    <reaction evidence="4">
        <text>1D-myo-inositol 2-(L-cysteinylamino)-2-deoxy-alpha-D-glucopyranoside + acetyl-CoA = mycothiol + CoA + H(+)</text>
        <dbReference type="Rhea" id="RHEA:26172"/>
        <dbReference type="ChEBI" id="CHEBI:15378"/>
        <dbReference type="ChEBI" id="CHEBI:16768"/>
        <dbReference type="ChEBI" id="CHEBI:57287"/>
        <dbReference type="ChEBI" id="CHEBI:57288"/>
        <dbReference type="ChEBI" id="CHEBI:58887"/>
        <dbReference type="EC" id="2.3.1.189"/>
    </reaction>
</comment>
<dbReference type="CDD" id="cd04301">
    <property type="entry name" value="NAT_SF"/>
    <property type="match status" value="2"/>
</dbReference>
<dbReference type="EMBL" id="CP126970">
    <property type="protein sequence ID" value="WIM70541.1"/>
    <property type="molecule type" value="Genomic_DNA"/>
</dbReference>
<dbReference type="EC" id="2.3.1.189" evidence="4"/>
<keyword evidence="3 4" id="KW-0012">Acyltransferase</keyword>
<sequence>MEIQSVHLPDQPDLAARVRDLASEAARVDGIYPFSEQFLLGLVDARVAHRHLILTDGDQLRGVAACDDSSCELVVAPDARRQGVGRALLEAVGDADVWAHGDLPAARALAEASGRRPTRRLLVMSVADQALTEAAVFEPRPGFEALSLRESAARWGRDTVEQAWLDANNEAFSWHPEQGGWDLDRLRRAQEAAWFDEDDVLFHWDTSTDGKPALAGFHWTKWHTEDTPAFGEVYVVGLATAYRGQGLGDPLLRLGLEHLAGKGARRVILYVEADNGPAVRVYEDLGFVVDEEHVVYSQP</sequence>
<keyword evidence="1 4" id="KW-0808">Transferase</keyword>
<dbReference type="PANTHER" id="PTHR43420">
    <property type="entry name" value="ACETYLTRANSFERASE"/>
    <property type="match status" value="1"/>
</dbReference>
<dbReference type="InterPro" id="IPR050680">
    <property type="entry name" value="YpeA/RimI_acetyltransf"/>
</dbReference>
<feature type="binding site" evidence="4">
    <location>
        <position position="177"/>
    </location>
    <ligand>
        <name>1D-myo-inositol 2-(L-cysteinylamino)-2-deoxy-alpha-D-glucopyranoside</name>
        <dbReference type="ChEBI" id="CHEBI:58887"/>
    </ligand>
</feature>
<feature type="binding site" evidence="4">
    <location>
        <begin position="73"/>
        <end position="75"/>
    </location>
    <ligand>
        <name>acetyl-CoA</name>
        <dbReference type="ChEBI" id="CHEBI:57288"/>
        <label>1</label>
    </ligand>
</feature>
<dbReference type="Pfam" id="PF00583">
    <property type="entry name" value="Acetyltransf_1"/>
    <property type="match status" value="1"/>
</dbReference>
<dbReference type="GO" id="GO:0035447">
    <property type="term" value="F:mycothiol synthase activity"/>
    <property type="evidence" value="ECO:0007669"/>
    <property type="project" value="UniProtKB-EC"/>
</dbReference>
<dbReference type="InterPro" id="IPR000182">
    <property type="entry name" value="GNAT_dom"/>
</dbReference>
<accession>A0ABY8VLM9</accession>
<evidence type="ECO:0000259" key="5">
    <source>
        <dbReference type="PROSITE" id="PS51186"/>
    </source>
</evidence>
<feature type="domain" description="N-acetyltransferase" evidence="5">
    <location>
        <begin position="158"/>
        <end position="299"/>
    </location>
</feature>
<evidence type="ECO:0000256" key="1">
    <source>
        <dbReference type="ARBA" id="ARBA00022679"/>
    </source>
</evidence>
<dbReference type="InterPro" id="IPR016181">
    <property type="entry name" value="Acyl_CoA_acyltransferase"/>
</dbReference>
<evidence type="ECO:0000256" key="3">
    <source>
        <dbReference type="ARBA" id="ARBA00023315"/>
    </source>
</evidence>
<dbReference type="NCBIfam" id="TIGR03448">
    <property type="entry name" value="mycothiol_MshD"/>
    <property type="match status" value="1"/>
</dbReference>
<dbReference type="RefSeq" id="WP_284875129.1">
    <property type="nucleotide sequence ID" value="NZ_CP126970.1"/>
</dbReference>
<feature type="binding site" evidence="4">
    <location>
        <position position="36"/>
    </location>
    <ligand>
        <name>1D-myo-inositol 2-(L-cysteinylamino)-2-deoxy-alpha-D-glucopyranoside</name>
        <dbReference type="ChEBI" id="CHEBI:58887"/>
    </ligand>
</feature>
<dbReference type="InterPro" id="IPR017813">
    <property type="entry name" value="Mycothiol_AcTrfase"/>
</dbReference>
<feature type="binding site" evidence="4">
    <location>
        <begin position="236"/>
        <end position="238"/>
    </location>
    <ligand>
        <name>acetyl-CoA</name>
        <dbReference type="ChEBI" id="CHEBI:57288"/>
        <label>2</label>
    </ligand>
</feature>
<reference evidence="6 7" key="1">
    <citation type="submission" date="2023-05" db="EMBL/GenBank/DDBJ databases">
        <title>Corynebacterium suedekumii sp. nov. and Corynebacterium breve sp. nov. isolated from raw cow's milk.</title>
        <authorList>
            <person name="Baer M.K."/>
            <person name="Mehl L."/>
            <person name="Hellmuth R."/>
            <person name="Marke G."/>
            <person name="Lipski A."/>
        </authorList>
    </citation>
    <scope>NUCLEOTIDE SEQUENCE [LARGE SCALE GENOMIC DNA]</scope>
    <source>
        <strain evidence="6 7">LM112</strain>
    </source>
</reference>
<feature type="binding site" evidence="4">
    <location>
        <begin position="275"/>
        <end position="280"/>
    </location>
    <ligand>
        <name>acetyl-CoA</name>
        <dbReference type="ChEBI" id="CHEBI:57288"/>
        <label>2</label>
    </ligand>
</feature>
<feature type="binding site" evidence="4">
    <location>
        <begin position="243"/>
        <end position="249"/>
    </location>
    <ligand>
        <name>acetyl-CoA</name>
        <dbReference type="ChEBI" id="CHEBI:57288"/>
        <label>2</label>
    </ligand>
</feature>
<dbReference type="PANTHER" id="PTHR43420:SF12">
    <property type="entry name" value="N-ACETYLTRANSFERASE DOMAIN-CONTAINING PROTEIN"/>
    <property type="match status" value="1"/>
</dbReference>
<evidence type="ECO:0000256" key="2">
    <source>
        <dbReference type="ARBA" id="ARBA00022737"/>
    </source>
</evidence>
<comment type="subunit">
    <text evidence="4">Monomer.</text>
</comment>
<dbReference type="PROSITE" id="PS51186">
    <property type="entry name" value="GNAT"/>
    <property type="match status" value="1"/>
</dbReference>
<dbReference type="Proteomes" id="UP001238805">
    <property type="component" value="Chromosome"/>
</dbReference>
<dbReference type="Pfam" id="PF13508">
    <property type="entry name" value="Acetyltransf_7"/>
    <property type="match status" value="1"/>
</dbReference>
<keyword evidence="2 4" id="KW-0677">Repeat</keyword>
<protein>
    <recommendedName>
        <fullName evidence="4">Mycothiol acetyltransferase</fullName>
        <shortName evidence="4">MSH acetyltransferase</shortName>
        <ecNumber evidence="4">2.3.1.189</ecNumber>
    </recommendedName>
    <alternativeName>
        <fullName evidence="4">Mycothiol synthase</fullName>
    </alternativeName>
</protein>